<feature type="domain" description="WRKY" evidence="6">
    <location>
        <begin position="103"/>
        <end position="129"/>
    </location>
</feature>
<keyword evidence="4" id="KW-0804">Transcription</keyword>
<name>A0A834Z5P1_TETSI</name>
<dbReference type="PANTHER" id="PTHR31221">
    <property type="entry name" value="WRKY TRANSCRIPTION FACTOR PROTEIN 1-RELATED"/>
    <property type="match status" value="1"/>
</dbReference>
<evidence type="ECO:0000256" key="1">
    <source>
        <dbReference type="ARBA" id="ARBA00004123"/>
    </source>
</evidence>
<dbReference type="GO" id="GO:0003700">
    <property type="term" value="F:DNA-binding transcription factor activity"/>
    <property type="evidence" value="ECO:0007669"/>
    <property type="project" value="InterPro"/>
</dbReference>
<sequence>MEAFEANWSDGLEDELVRELLDNESPLFVLPPETNEPEPSLLPVPMFNRLVPTIYSGPTIEDIENALSATNGSNELRISQARISILEKGSKIADKYTLKIKNCGNGMTDDGYKWRKYGQKSIKNSPNPR</sequence>
<dbReference type="GO" id="GO:0005634">
    <property type="term" value="C:nucleus"/>
    <property type="evidence" value="ECO:0007669"/>
    <property type="project" value="UniProtKB-SubCell"/>
</dbReference>
<evidence type="ECO:0000256" key="4">
    <source>
        <dbReference type="ARBA" id="ARBA00023163"/>
    </source>
</evidence>
<dbReference type="EMBL" id="JABCRI010000011">
    <property type="protein sequence ID" value="KAF8397462.1"/>
    <property type="molecule type" value="Genomic_DNA"/>
</dbReference>
<dbReference type="Pfam" id="PF03106">
    <property type="entry name" value="WRKY"/>
    <property type="match status" value="1"/>
</dbReference>
<dbReference type="Gene3D" id="2.20.25.80">
    <property type="entry name" value="WRKY domain"/>
    <property type="match status" value="1"/>
</dbReference>
<dbReference type="AlphaFoldDB" id="A0A834Z5P1"/>
<evidence type="ECO:0000259" key="6">
    <source>
        <dbReference type="PROSITE" id="PS50811"/>
    </source>
</evidence>
<dbReference type="Proteomes" id="UP000655225">
    <property type="component" value="Unassembled WGS sequence"/>
</dbReference>
<organism evidence="7 8">
    <name type="scientific">Tetracentron sinense</name>
    <name type="common">Spur-leaf</name>
    <dbReference type="NCBI Taxonomy" id="13715"/>
    <lineage>
        <taxon>Eukaryota</taxon>
        <taxon>Viridiplantae</taxon>
        <taxon>Streptophyta</taxon>
        <taxon>Embryophyta</taxon>
        <taxon>Tracheophyta</taxon>
        <taxon>Spermatophyta</taxon>
        <taxon>Magnoliopsida</taxon>
        <taxon>Trochodendrales</taxon>
        <taxon>Trochodendraceae</taxon>
        <taxon>Tetracentron</taxon>
    </lineage>
</organism>
<evidence type="ECO:0000313" key="8">
    <source>
        <dbReference type="Proteomes" id="UP000655225"/>
    </source>
</evidence>
<evidence type="ECO:0000256" key="3">
    <source>
        <dbReference type="ARBA" id="ARBA00023125"/>
    </source>
</evidence>
<dbReference type="InterPro" id="IPR044810">
    <property type="entry name" value="WRKY_plant"/>
</dbReference>
<evidence type="ECO:0000313" key="7">
    <source>
        <dbReference type="EMBL" id="KAF8397462.1"/>
    </source>
</evidence>
<protein>
    <recommendedName>
        <fullName evidence="6">WRKY domain-containing protein</fullName>
    </recommendedName>
</protein>
<keyword evidence="8" id="KW-1185">Reference proteome</keyword>
<evidence type="ECO:0000256" key="2">
    <source>
        <dbReference type="ARBA" id="ARBA00023015"/>
    </source>
</evidence>
<dbReference type="InterPro" id="IPR036576">
    <property type="entry name" value="WRKY_dom_sf"/>
</dbReference>
<dbReference type="PANTHER" id="PTHR31221:SF42">
    <property type="entry name" value="WRKY TRANSCRIPTION FACTOR 49-RELATED"/>
    <property type="match status" value="1"/>
</dbReference>
<proteinExistence type="predicted"/>
<keyword evidence="5" id="KW-0539">Nucleus</keyword>
<comment type="subcellular location">
    <subcellularLocation>
        <location evidence="1">Nucleus</location>
    </subcellularLocation>
</comment>
<dbReference type="GO" id="GO:0043565">
    <property type="term" value="F:sequence-specific DNA binding"/>
    <property type="evidence" value="ECO:0007669"/>
    <property type="project" value="InterPro"/>
</dbReference>
<dbReference type="PROSITE" id="PS50811">
    <property type="entry name" value="WRKY"/>
    <property type="match status" value="1"/>
</dbReference>
<dbReference type="InterPro" id="IPR003657">
    <property type="entry name" value="WRKY_dom"/>
</dbReference>
<keyword evidence="2" id="KW-0805">Transcription regulation</keyword>
<comment type="caution">
    <text evidence="7">The sequence shown here is derived from an EMBL/GenBank/DDBJ whole genome shotgun (WGS) entry which is preliminary data.</text>
</comment>
<reference evidence="7 8" key="1">
    <citation type="submission" date="2020-04" db="EMBL/GenBank/DDBJ databases">
        <title>Plant Genome Project.</title>
        <authorList>
            <person name="Zhang R.-G."/>
        </authorList>
    </citation>
    <scope>NUCLEOTIDE SEQUENCE [LARGE SCALE GENOMIC DNA]</scope>
    <source>
        <strain evidence="7">YNK0</strain>
        <tissue evidence="7">Leaf</tissue>
    </source>
</reference>
<dbReference type="OrthoDB" id="652816at2759"/>
<gene>
    <name evidence="7" type="ORF">HHK36_016379</name>
</gene>
<evidence type="ECO:0000256" key="5">
    <source>
        <dbReference type="ARBA" id="ARBA00023242"/>
    </source>
</evidence>
<dbReference type="SUPFAM" id="SSF118290">
    <property type="entry name" value="WRKY DNA-binding domain"/>
    <property type="match status" value="1"/>
</dbReference>
<accession>A0A834Z5P1</accession>
<keyword evidence="3" id="KW-0238">DNA-binding</keyword>